<comment type="subcellular location">
    <subcellularLocation>
        <location evidence="1">Membrane</location>
        <topology evidence="1">Multi-pass membrane protein</topology>
    </subcellularLocation>
</comment>
<reference evidence="7 8" key="1">
    <citation type="submission" date="2019-04" db="EMBL/GenBank/DDBJ databases">
        <title>Sphingomonas psychrotolerans sp. nov., isolated from soil in the Tianshan Mountains, Xinjiang, China.</title>
        <authorList>
            <person name="Luo Y."/>
            <person name="Sheng H."/>
        </authorList>
    </citation>
    <scope>NUCLEOTIDE SEQUENCE [LARGE SCALE GENOMIC DNA]</scope>
    <source>
        <strain evidence="7 8">KIS18-15</strain>
    </source>
</reference>
<keyword evidence="5 6" id="KW-0472">Membrane</keyword>
<feature type="transmembrane region" description="Helical" evidence="6">
    <location>
        <begin position="159"/>
        <end position="182"/>
    </location>
</feature>
<keyword evidence="8" id="KW-1185">Reference proteome</keyword>
<evidence type="ECO:0000256" key="1">
    <source>
        <dbReference type="ARBA" id="ARBA00004141"/>
    </source>
</evidence>
<keyword evidence="3 6" id="KW-0812">Transmembrane</keyword>
<name>A0A4S1WK35_9SPHN</name>
<evidence type="ECO:0000256" key="3">
    <source>
        <dbReference type="ARBA" id="ARBA00022692"/>
    </source>
</evidence>
<feature type="transmembrane region" description="Helical" evidence="6">
    <location>
        <begin position="36"/>
        <end position="63"/>
    </location>
</feature>
<dbReference type="AlphaFoldDB" id="A0A4S1WK35"/>
<evidence type="ECO:0000256" key="2">
    <source>
        <dbReference type="ARBA" id="ARBA00009773"/>
    </source>
</evidence>
<dbReference type="GO" id="GO:0016020">
    <property type="term" value="C:membrane"/>
    <property type="evidence" value="ECO:0007669"/>
    <property type="project" value="UniProtKB-SubCell"/>
</dbReference>
<gene>
    <name evidence="7" type="ORF">E5A74_10165</name>
</gene>
<dbReference type="Proteomes" id="UP000309848">
    <property type="component" value="Unassembled WGS sequence"/>
</dbReference>
<dbReference type="GO" id="GO:0055085">
    <property type="term" value="P:transmembrane transport"/>
    <property type="evidence" value="ECO:0007669"/>
    <property type="project" value="TreeGrafter"/>
</dbReference>
<evidence type="ECO:0000256" key="5">
    <source>
        <dbReference type="ARBA" id="ARBA00023136"/>
    </source>
</evidence>
<evidence type="ECO:0000313" key="8">
    <source>
        <dbReference type="Proteomes" id="UP000309848"/>
    </source>
</evidence>
<dbReference type="PANTHER" id="PTHR21716:SF62">
    <property type="entry name" value="TRANSPORT PROTEIN YDBI-RELATED"/>
    <property type="match status" value="1"/>
</dbReference>
<dbReference type="InterPro" id="IPR002549">
    <property type="entry name" value="AI-2E-like"/>
</dbReference>
<comment type="similarity">
    <text evidence="2">Belongs to the autoinducer-2 exporter (AI-2E) (TC 2.A.86) family.</text>
</comment>
<accession>A0A4S1WK35</accession>
<evidence type="ECO:0000313" key="7">
    <source>
        <dbReference type="EMBL" id="TGX42217.1"/>
    </source>
</evidence>
<dbReference type="RefSeq" id="WP_135984477.1">
    <property type="nucleotide sequence ID" value="NZ_JAASQM010000004.1"/>
</dbReference>
<protein>
    <submittedName>
        <fullName evidence="7">AI-2E family transporter</fullName>
    </submittedName>
</protein>
<proteinExistence type="inferred from homology"/>
<evidence type="ECO:0000256" key="6">
    <source>
        <dbReference type="SAM" id="Phobius"/>
    </source>
</evidence>
<comment type="caution">
    <text evidence="7">The sequence shown here is derived from an EMBL/GenBank/DDBJ whole genome shotgun (WGS) entry which is preliminary data.</text>
</comment>
<feature type="transmembrane region" description="Helical" evidence="6">
    <location>
        <begin position="282"/>
        <end position="300"/>
    </location>
</feature>
<evidence type="ECO:0000256" key="4">
    <source>
        <dbReference type="ARBA" id="ARBA00022989"/>
    </source>
</evidence>
<sequence>MTADSPESEGINVVQEPGPNELRDPIVRAELKRASVWFGLAIGVALIVLLIQPLLIIFGGLVVASMLDGGTRLLGRVLPIPRGLRLMIVVLLVLAFIVSVFYLTGVQIALQAEQLRTTLEIQGNRVVEWISSLGLMPGRSDLTGIAQQALGSIGRLTSAVGSVIGAAASLLMVLSIGLFVAIEPRIYERGLQWMVPVDARDDFSVTIGRMARTLRVLLGGRLLGMVFEGILTWILLSIAGVPMAMLLGIITGILAFIPNIGAFVSGVLMISVGFSAGQDQGLWAIAVYFGVQTFDGYVLIPLVAKKTVDLPPALTLSAQILASTLFGFMGLALADPIVAMIKVALESEAERAARASAKEPRGFHWRIRHRDTVAGAATIAEPPGQPPVT</sequence>
<keyword evidence="4 6" id="KW-1133">Transmembrane helix</keyword>
<organism evidence="7 8">
    <name type="scientific">Sphingomonas naasensis</name>
    <dbReference type="NCBI Taxonomy" id="1344951"/>
    <lineage>
        <taxon>Bacteria</taxon>
        <taxon>Pseudomonadati</taxon>
        <taxon>Pseudomonadota</taxon>
        <taxon>Alphaproteobacteria</taxon>
        <taxon>Sphingomonadales</taxon>
        <taxon>Sphingomonadaceae</taxon>
        <taxon>Sphingomonas</taxon>
    </lineage>
</organism>
<dbReference type="EMBL" id="SRXU01000004">
    <property type="protein sequence ID" value="TGX42217.1"/>
    <property type="molecule type" value="Genomic_DNA"/>
</dbReference>
<feature type="transmembrane region" description="Helical" evidence="6">
    <location>
        <begin position="320"/>
        <end position="345"/>
    </location>
</feature>
<feature type="transmembrane region" description="Helical" evidence="6">
    <location>
        <begin position="245"/>
        <end position="270"/>
    </location>
</feature>
<dbReference type="PANTHER" id="PTHR21716">
    <property type="entry name" value="TRANSMEMBRANE PROTEIN"/>
    <property type="match status" value="1"/>
</dbReference>
<feature type="transmembrane region" description="Helical" evidence="6">
    <location>
        <begin position="84"/>
        <end position="110"/>
    </location>
</feature>
<dbReference type="OrthoDB" id="5761230at2"/>
<feature type="transmembrane region" description="Helical" evidence="6">
    <location>
        <begin position="218"/>
        <end position="239"/>
    </location>
</feature>
<dbReference type="Pfam" id="PF01594">
    <property type="entry name" value="AI-2E_transport"/>
    <property type="match status" value="1"/>
</dbReference>